<comment type="caution">
    <text evidence="2">The sequence shown here is derived from an EMBL/GenBank/DDBJ whole genome shotgun (WGS) entry which is preliminary data.</text>
</comment>
<dbReference type="EMBL" id="JARKIE010000428">
    <property type="protein sequence ID" value="KAJ7640544.1"/>
    <property type="molecule type" value="Genomic_DNA"/>
</dbReference>
<proteinExistence type="predicted"/>
<name>A0AAD7FW07_MYCRO</name>
<dbReference type="Proteomes" id="UP001221757">
    <property type="component" value="Unassembled WGS sequence"/>
</dbReference>
<keyword evidence="1" id="KW-0732">Signal</keyword>
<protein>
    <recommendedName>
        <fullName evidence="4">Secreted protein</fullName>
    </recommendedName>
</protein>
<gene>
    <name evidence="2" type="ORF">B0H17DRAFT_1105656</name>
</gene>
<evidence type="ECO:0008006" key="4">
    <source>
        <dbReference type="Google" id="ProtNLM"/>
    </source>
</evidence>
<evidence type="ECO:0000313" key="2">
    <source>
        <dbReference type="EMBL" id="KAJ7640544.1"/>
    </source>
</evidence>
<feature type="chain" id="PRO_5042284437" description="Secreted protein" evidence="1">
    <location>
        <begin position="18"/>
        <end position="93"/>
    </location>
</feature>
<evidence type="ECO:0000313" key="3">
    <source>
        <dbReference type="Proteomes" id="UP001221757"/>
    </source>
</evidence>
<reference evidence="2" key="1">
    <citation type="submission" date="2023-03" db="EMBL/GenBank/DDBJ databases">
        <title>Massive genome expansion in bonnet fungi (Mycena s.s.) driven by repeated elements and novel gene families across ecological guilds.</title>
        <authorList>
            <consortium name="Lawrence Berkeley National Laboratory"/>
            <person name="Harder C.B."/>
            <person name="Miyauchi S."/>
            <person name="Viragh M."/>
            <person name="Kuo A."/>
            <person name="Thoen E."/>
            <person name="Andreopoulos B."/>
            <person name="Lu D."/>
            <person name="Skrede I."/>
            <person name="Drula E."/>
            <person name="Henrissat B."/>
            <person name="Morin E."/>
            <person name="Kohler A."/>
            <person name="Barry K."/>
            <person name="LaButti K."/>
            <person name="Morin E."/>
            <person name="Salamov A."/>
            <person name="Lipzen A."/>
            <person name="Mereny Z."/>
            <person name="Hegedus B."/>
            <person name="Baldrian P."/>
            <person name="Stursova M."/>
            <person name="Weitz H."/>
            <person name="Taylor A."/>
            <person name="Grigoriev I.V."/>
            <person name="Nagy L.G."/>
            <person name="Martin F."/>
            <person name="Kauserud H."/>
        </authorList>
    </citation>
    <scope>NUCLEOTIDE SEQUENCE</scope>
    <source>
        <strain evidence="2">CBHHK067</strain>
    </source>
</reference>
<feature type="non-terminal residue" evidence="2">
    <location>
        <position position="93"/>
    </location>
</feature>
<sequence length="93" mass="10225">MLIYLWLRGLLARGGLGCCIKNVSNVDTNPSGLEILSLPLLFHFKTVAGRSPCSRNLEGTISSTKASISVILVLVRLRLWSAEAQLYLPRRGE</sequence>
<keyword evidence="3" id="KW-1185">Reference proteome</keyword>
<organism evidence="2 3">
    <name type="scientific">Mycena rosella</name>
    <name type="common">Pink bonnet</name>
    <name type="synonym">Agaricus rosellus</name>
    <dbReference type="NCBI Taxonomy" id="1033263"/>
    <lineage>
        <taxon>Eukaryota</taxon>
        <taxon>Fungi</taxon>
        <taxon>Dikarya</taxon>
        <taxon>Basidiomycota</taxon>
        <taxon>Agaricomycotina</taxon>
        <taxon>Agaricomycetes</taxon>
        <taxon>Agaricomycetidae</taxon>
        <taxon>Agaricales</taxon>
        <taxon>Marasmiineae</taxon>
        <taxon>Mycenaceae</taxon>
        <taxon>Mycena</taxon>
    </lineage>
</organism>
<dbReference type="AlphaFoldDB" id="A0AAD7FW07"/>
<accession>A0AAD7FW07</accession>
<feature type="signal peptide" evidence="1">
    <location>
        <begin position="1"/>
        <end position="17"/>
    </location>
</feature>
<evidence type="ECO:0000256" key="1">
    <source>
        <dbReference type="SAM" id="SignalP"/>
    </source>
</evidence>